<name>A0A4Y2CP51_ARAVE</name>
<dbReference type="EMBL" id="BGPR01000217">
    <property type="protein sequence ID" value="GBM05686.1"/>
    <property type="molecule type" value="Genomic_DNA"/>
</dbReference>
<comment type="caution">
    <text evidence="1">The sequence shown here is derived from an EMBL/GenBank/DDBJ whole genome shotgun (WGS) entry which is preliminary data.</text>
</comment>
<gene>
    <name evidence="1" type="ORF">AVEN_175536_1</name>
</gene>
<evidence type="ECO:0000313" key="1">
    <source>
        <dbReference type="EMBL" id="GBM05686.1"/>
    </source>
</evidence>
<dbReference type="Proteomes" id="UP000499080">
    <property type="component" value="Unassembled WGS sequence"/>
</dbReference>
<protein>
    <submittedName>
        <fullName evidence="1">Uncharacterized protein</fullName>
    </submittedName>
</protein>
<dbReference type="AlphaFoldDB" id="A0A4Y2CP51"/>
<organism evidence="1 2">
    <name type="scientific">Araneus ventricosus</name>
    <name type="common">Orbweaver spider</name>
    <name type="synonym">Epeira ventricosa</name>
    <dbReference type="NCBI Taxonomy" id="182803"/>
    <lineage>
        <taxon>Eukaryota</taxon>
        <taxon>Metazoa</taxon>
        <taxon>Ecdysozoa</taxon>
        <taxon>Arthropoda</taxon>
        <taxon>Chelicerata</taxon>
        <taxon>Arachnida</taxon>
        <taxon>Araneae</taxon>
        <taxon>Araneomorphae</taxon>
        <taxon>Entelegynae</taxon>
        <taxon>Araneoidea</taxon>
        <taxon>Araneidae</taxon>
        <taxon>Araneus</taxon>
    </lineage>
</organism>
<sequence length="72" mass="7834">MCGSTSSFSSVASLAPPLSELFMNLRKIENGGAATSKPNTRRHKNQANSVFRPFLPIDVSAKTNQLLNQLEN</sequence>
<evidence type="ECO:0000313" key="2">
    <source>
        <dbReference type="Proteomes" id="UP000499080"/>
    </source>
</evidence>
<accession>A0A4Y2CP51</accession>
<reference evidence="1 2" key="1">
    <citation type="journal article" date="2019" name="Sci. Rep.">
        <title>Orb-weaving spider Araneus ventricosus genome elucidates the spidroin gene catalogue.</title>
        <authorList>
            <person name="Kono N."/>
            <person name="Nakamura H."/>
            <person name="Ohtoshi R."/>
            <person name="Moran D.A.P."/>
            <person name="Shinohara A."/>
            <person name="Yoshida Y."/>
            <person name="Fujiwara M."/>
            <person name="Mori M."/>
            <person name="Tomita M."/>
            <person name="Arakawa K."/>
        </authorList>
    </citation>
    <scope>NUCLEOTIDE SEQUENCE [LARGE SCALE GENOMIC DNA]</scope>
</reference>
<proteinExistence type="predicted"/>
<keyword evidence="2" id="KW-1185">Reference proteome</keyword>